<protein>
    <submittedName>
        <fullName evidence="1">Uncharacterized protein</fullName>
    </submittedName>
</protein>
<dbReference type="Proteomes" id="UP000218334">
    <property type="component" value="Unassembled WGS sequence"/>
</dbReference>
<name>A0A2H3C2I0_9AGAR</name>
<keyword evidence="2" id="KW-1185">Reference proteome</keyword>
<evidence type="ECO:0000313" key="1">
    <source>
        <dbReference type="EMBL" id="PBK75504.1"/>
    </source>
</evidence>
<proteinExistence type="predicted"/>
<organism evidence="1 2">
    <name type="scientific">Armillaria solidipes</name>
    <dbReference type="NCBI Taxonomy" id="1076256"/>
    <lineage>
        <taxon>Eukaryota</taxon>
        <taxon>Fungi</taxon>
        <taxon>Dikarya</taxon>
        <taxon>Basidiomycota</taxon>
        <taxon>Agaricomycotina</taxon>
        <taxon>Agaricomycetes</taxon>
        <taxon>Agaricomycetidae</taxon>
        <taxon>Agaricales</taxon>
        <taxon>Marasmiineae</taxon>
        <taxon>Physalacriaceae</taxon>
        <taxon>Armillaria</taxon>
    </lineage>
</organism>
<dbReference type="AlphaFoldDB" id="A0A2H3C2I0"/>
<reference evidence="2" key="1">
    <citation type="journal article" date="2017" name="Nat. Ecol. Evol.">
        <title>Genome expansion and lineage-specific genetic innovations in the forest pathogenic fungi Armillaria.</title>
        <authorList>
            <person name="Sipos G."/>
            <person name="Prasanna A.N."/>
            <person name="Walter M.C."/>
            <person name="O'Connor E."/>
            <person name="Balint B."/>
            <person name="Krizsan K."/>
            <person name="Kiss B."/>
            <person name="Hess J."/>
            <person name="Varga T."/>
            <person name="Slot J."/>
            <person name="Riley R."/>
            <person name="Boka B."/>
            <person name="Rigling D."/>
            <person name="Barry K."/>
            <person name="Lee J."/>
            <person name="Mihaltcheva S."/>
            <person name="LaButti K."/>
            <person name="Lipzen A."/>
            <person name="Waldron R."/>
            <person name="Moloney N.M."/>
            <person name="Sperisen C."/>
            <person name="Kredics L."/>
            <person name="Vagvoelgyi C."/>
            <person name="Patrignani A."/>
            <person name="Fitzpatrick D."/>
            <person name="Nagy I."/>
            <person name="Doyle S."/>
            <person name="Anderson J.B."/>
            <person name="Grigoriev I.V."/>
            <person name="Gueldener U."/>
            <person name="Muensterkoetter M."/>
            <person name="Nagy L.G."/>
        </authorList>
    </citation>
    <scope>NUCLEOTIDE SEQUENCE [LARGE SCALE GENOMIC DNA]</scope>
    <source>
        <strain evidence="2">28-4</strain>
    </source>
</reference>
<gene>
    <name evidence="1" type="ORF">ARMSODRAFT_949757</name>
</gene>
<dbReference type="EMBL" id="KZ293417">
    <property type="protein sequence ID" value="PBK75504.1"/>
    <property type="molecule type" value="Genomic_DNA"/>
</dbReference>
<accession>A0A2H3C2I0</accession>
<evidence type="ECO:0000313" key="2">
    <source>
        <dbReference type="Proteomes" id="UP000218334"/>
    </source>
</evidence>
<sequence length="94" mass="10284">MFDGLGEVLVSLSLYPGTLGKPTDTVYLITSQNSQRFCQGLCVSRSSWDSQFLTAHRACLHCGMGSTLIRCYLYFRSISGTYLSEGNARACIAS</sequence>